<reference evidence="1 2" key="1">
    <citation type="journal article" date="2015" name="Genome Announc.">
        <title>Complete Genome Sequence of Polypropylene Glycol- and Polyethylene Glycol-Degrading Sphingopyxis macrogoltabida Strain EY-1.</title>
        <authorList>
            <person name="Ohtsubo Y."/>
            <person name="Nagata Y."/>
            <person name="Numata M."/>
            <person name="Tsuchikane K."/>
            <person name="Hosoyama A."/>
            <person name="Yamazoe A."/>
            <person name="Tsuda M."/>
            <person name="Fujita N."/>
            <person name="Kawai F."/>
        </authorList>
    </citation>
    <scope>NUCLEOTIDE SEQUENCE [LARGE SCALE GENOMIC DNA]</scope>
    <source>
        <strain evidence="1 2">EY-1</strain>
    </source>
</reference>
<organism evidence="1 2">
    <name type="scientific">Sphingopyxis macrogoltabida</name>
    <name type="common">Sphingomonas macrogoltabidus</name>
    <dbReference type="NCBI Taxonomy" id="33050"/>
    <lineage>
        <taxon>Bacteria</taxon>
        <taxon>Pseudomonadati</taxon>
        <taxon>Pseudomonadota</taxon>
        <taxon>Alphaproteobacteria</taxon>
        <taxon>Sphingomonadales</taxon>
        <taxon>Sphingomonadaceae</taxon>
        <taxon>Sphingopyxis</taxon>
    </lineage>
</organism>
<protein>
    <submittedName>
        <fullName evidence="1">Uncharacterized protein</fullName>
    </submittedName>
</protein>
<accession>A0A0N9USK3</accession>
<sequence>MKRSTAQFFFEMGFGACYAEAIIRNSNKIPFALSDAEIERQWAISQEAYDDPAELDEMLAKVSAADSDVIGKLVEALSEAGTVLRLVEKPSEPDPDYHDRIAELGDEIGYGALMSGAQAAWREALVEYGAVGGEFVAGPCQATVTRALGVIRAALAETQP</sequence>
<dbReference type="Proteomes" id="UP000058074">
    <property type="component" value="Chromosome"/>
</dbReference>
<dbReference type="KEGG" id="smag:AN936_22075"/>
<dbReference type="PATRIC" id="fig|33050.5.peg.4570"/>
<gene>
    <name evidence="1" type="ORF">AN936_22075</name>
</gene>
<dbReference type="EMBL" id="CP012700">
    <property type="protein sequence ID" value="ALH82944.1"/>
    <property type="molecule type" value="Genomic_DNA"/>
</dbReference>
<proteinExistence type="predicted"/>
<dbReference type="AlphaFoldDB" id="A0A0N9USK3"/>
<evidence type="ECO:0000313" key="1">
    <source>
        <dbReference type="EMBL" id="ALH82944.1"/>
    </source>
</evidence>
<evidence type="ECO:0000313" key="2">
    <source>
        <dbReference type="Proteomes" id="UP000058074"/>
    </source>
</evidence>
<name>A0A0N9USK3_SPHMC</name>